<evidence type="ECO:0000313" key="4">
    <source>
        <dbReference type="EMBL" id="PPR02753.1"/>
    </source>
</evidence>
<dbReference type="SUPFAM" id="SSF47823">
    <property type="entry name" value="lambda integrase-like, N-terminal domain"/>
    <property type="match status" value="1"/>
</dbReference>
<gene>
    <name evidence="4" type="ORF">CVT26_009464</name>
</gene>
<dbReference type="OrthoDB" id="2678913at2759"/>
<keyword evidence="5" id="KW-1185">Reference proteome</keyword>
<feature type="compositionally biased region" description="Polar residues" evidence="3">
    <location>
        <begin position="1"/>
        <end position="10"/>
    </location>
</feature>
<sequence>MEQQTTSLQPSGGKCHSDPTTRFFGKVQPQARLSRPAPCAWDGIPTTSRTVKQQLCGMAQSSIVGGTTRCALSIQKRSSSVQTGRDQQDAPAQPTTIVTYAQGAETGGMEHRAVPKHSGLPAVSTEYKPDAWEHQLALHGILEDFKELPDALRWGFDAGIPAIGHTYTPPNSPSAMQYGEELQRIIDDELGKGRYFGPFSAREVEALLGPFQTSPLSIIPKPGKPGKFRLIQNLSYPHTPHLGGMVSSINSAINSAHFPCTWGTFAVVCGTILDLPPGSQAAVRDVKEAYRTVPIRPEQWAGMVVRLPGDDTFGIDTRDCFGLASGSGVYGRVGDAGAELVRATGMGPVSKWVDDHVFFRILRPFLAEFNAKRRRQATQIAKAGGRQQIKSRVLYFGEPLATGKLREFDEDHKFPIRDLSGSSSRSTEDAAFTYCLADIDTLSDELGIKWETTKDVPFGQQFPYIGFLWDLEYNTVSLLPEKTEKYRAAIKEWREAPAHPLEDAQKLYGKLLHTCHIIPAGRAYLTNLERFMGVFGDSPFMPRTPPRGTDADLEWWDRKLSQPALNRIIPGLQPIIDCAAYSDASSETGIGITIGNRWRAWRLLPGWKSQDRDIGWAEARENLSQVLTSKFLETIRASSKGGGRDAAETPQQMKSSKQSMVSQKTEGSPFIQPTFQQMKTQQTTPQEEGTIIPHFSYQQYPSQTTSGNLSQTSTQSLPPQSCGSFAPTTPQYLAQSVQLLRGMQVDRSSIEPANKRRKTTPSRNPGLPRSRFNTPLGTAARSTGRPAPYADDLRPRPSDLRPHVLARDRLRLWRPLSARNTLDNNGVPTNLGDQDLDRIKEVLEGAWEEGTREGYGSGLLVFHVFCDQKSVPEEQRAPASKVLIMSFIATIAGAYSGKTISNYVQGVRAWHILHGVPWEMEEAEVSTLLTAAEKATPARSRRKKRTPYTPDFMVAIRSRLQLDDPLHAAVYACLTTTFYAAARVKEFTVPRLNAFNPEKHVKPSDVRIETDRNGFKSTVFHIPSTKAAQVEGEDVSWSAQDGVTDPEAALAHHMAVNDPPQDGALFAYRSGAAGARKPLTKAKFIEVLARAARGACLDPRQGHGIRIGATLEYLLRGVPFEVMKVKGRWASEAFRSYLTKHAQILAPYMQAHPQLHAEFLRITMPPPR</sequence>
<dbReference type="GO" id="GO:0003677">
    <property type="term" value="F:DNA binding"/>
    <property type="evidence" value="ECO:0007669"/>
    <property type="project" value="UniProtKB-KW"/>
</dbReference>
<dbReference type="GO" id="GO:0015074">
    <property type="term" value="P:DNA integration"/>
    <property type="evidence" value="ECO:0007669"/>
    <property type="project" value="InterPro"/>
</dbReference>
<evidence type="ECO:0008006" key="6">
    <source>
        <dbReference type="Google" id="ProtNLM"/>
    </source>
</evidence>
<feature type="compositionally biased region" description="Basic and acidic residues" evidence="3">
    <location>
        <begin position="791"/>
        <end position="800"/>
    </location>
</feature>
<dbReference type="AlphaFoldDB" id="A0A409YI95"/>
<comment type="caution">
    <text evidence="4">The sequence shown here is derived from an EMBL/GenBank/DDBJ whole genome shotgun (WGS) entry which is preliminary data.</text>
</comment>
<dbReference type="PANTHER" id="PTHR33050">
    <property type="entry name" value="REVERSE TRANSCRIPTASE DOMAIN-CONTAINING PROTEIN"/>
    <property type="match status" value="1"/>
</dbReference>
<dbReference type="GO" id="GO:0006310">
    <property type="term" value="P:DNA recombination"/>
    <property type="evidence" value="ECO:0007669"/>
    <property type="project" value="UniProtKB-KW"/>
</dbReference>
<evidence type="ECO:0000256" key="3">
    <source>
        <dbReference type="SAM" id="MobiDB-lite"/>
    </source>
</evidence>
<feature type="region of interest" description="Disordered" evidence="3">
    <location>
        <begin position="746"/>
        <end position="800"/>
    </location>
</feature>
<evidence type="ECO:0000256" key="1">
    <source>
        <dbReference type="ARBA" id="ARBA00023125"/>
    </source>
</evidence>
<dbReference type="InterPro" id="IPR010998">
    <property type="entry name" value="Integrase_recombinase_N"/>
</dbReference>
<name>A0A409YI95_9AGAR</name>
<evidence type="ECO:0000256" key="2">
    <source>
        <dbReference type="ARBA" id="ARBA00023172"/>
    </source>
</evidence>
<feature type="region of interest" description="Disordered" evidence="3">
    <location>
        <begin position="637"/>
        <end position="687"/>
    </location>
</feature>
<dbReference type="EMBL" id="NHYE01000825">
    <property type="protein sequence ID" value="PPR02753.1"/>
    <property type="molecule type" value="Genomic_DNA"/>
</dbReference>
<feature type="compositionally biased region" description="Low complexity" evidence="3">
    <location>
        <begin position="709"/>
        <end position="721"/>
    </location>
</feature>
<reference evidence="4 5" key="1">
    <citation type="journal article" date="2018" name="Evol. Lett.">
        <title>Horizontal gene cluster transfer increased hallucinogenic mushroom diversity.</title>
        <authorList>
            <person name="Reynolds H.T."/>
            <person name="Vijayakumar V."/>
            <person name="Gluck-Thaler E."/>
            <person name="Korotkin H.B."/>
            <person name="Matheny P.B."/>
            <person name="Slot J.C."/>
        </authorList>
    </citation>
    <scope>NUCLEOTIDE SEQUENCE [LARGE SCALE GENOMIC DNA]</scope>
    <source>
        <strain evidence="4 5">SRW20</strain>
    </source>
</reference>
<dbReference type="PANTHER" id="PTHR33050:SF7">
    <property type="entry name" value="RIBONUCLEASE H"/>
    <property type="match status" value="1"/>
</dbReference>
<accession>A0A409YI95</accession>
<organism evidence="4 5">
    <name type="scientific">Gymnopilus dilepis</name>
    <dbReference type="NCBI Taxonomy" id="231916"/>
    <lineage>
        <taxon>Eukaryota</taxon>
        <taxon>Fungi</taxon>
        <taxon>Dikarya</taxon>
        <taxon>Basidiomycota</taxon>
        <taxon>Agaricomycotina</taxon>
        <taxon>Agaricomycetes</taxon>
        <taxon>Agaricomycetidae</taxon>
        <taxon>Agaricales</taxon>
        <taxon>Agaricineae</taxon>
        <taxon>Hymenogastraceae</taxon>
        <taxon>Gymnopilus</taxon>
    </lineage>
</organism>
<feature type="region of interest" description="Disordered" evidence="3">
    <location>
        <begin position="1"/>
        <end position="22"/>
    </location>
</feature>
<keyword evidence="2" id="KW-0233">DNA recombination</keyword>
<dbReference type="InterPro" id="IPR011010">
    <property type="entry name" value="DNA_brk_join_enz"/>
</dbReference>
<dbReference type="SUPFAM" id="SSF56349">
    <property type="entry name" value="DNA breaking-rejoining enzymes"/>
    <property type="match status" value="1"/>
</dbReference>
<dbReference type="Gene3D" id="1.10.443.10">
    <property type="entry name" value="Intergrase catalytic core"/>
    <property type="match status" value="1"/>
</dbReference>
<feature type="region of interest" description="Disordered" evidence="3">
    <location>
        <begin position="700"/>
        <end position="728"/>
    </location>
</feature>
<feature type="compositionally biased region" description="Polar residues" evidence="3">
    <location>
        <begin position="671"/>
        <end position="687"/>
    </location>
</feature>
<dbReference type="Proteomes" id="UP000284706">
    <property type="component" value="Unassembled WGS sequence"/>
</dbReference>
<proteinExistence type="predicted"/>
<dbReference type="Gene3D" id="1.10.150.130">
    <property type="match status" value="1"/>
</dbReference>
<feature type="compositionally biased region" description="Low complexity" evidence="3">
    <location>
        <begin position="651"/>
        <end position="664"/>
    </location>
</feature>
<dbReference type="STRING" id="231916.A0A409YI95"/>
<dbReference type="InterPro" id="IPR052055">
    <property type="entry name" value="Hepadnavirus_pol/RT"/>
</dbReference>
<dbReference type="InterPro" id="IPR013762">
    <property type="entry name" value="Integrase-like_cat_sf"/>
</dbReference>
<dbReference type="InParanoid" id="A0A409YI95"/>
<evidence type="ECO:0000313" key="5">
    <source>
        <dbReference type="Proteomes" id="UP000284706"/>
    </source>
</evidence>
<keyword evidence="1" id="KW-0238">DNA-binding</keyword>
<protein>
    <recommendedName>
        <fullName evidence="6">Tyr recombinase domain-containing protein</fullName>
    </recommendedName>
</protein>